<evidence type="ECO:0000256" key="1">
    <source>
        <dbReference type="SAM" id="MobiDB-lite"/>
    </source>
</evidence>
<feature type="signal peptide" evidence="2">
    <location>
        <begin position="1"/>
        <end position="21"/>
    </location>
</feature>
<comment type="caution">
    <text evidence="3">The sequence shown here is derived from an EMBL/GenBank/DDBJ whole genome shotgun (WGS) entry which is preliminary data.</text>
</comment>
<dbReference type="EMBL" id="JAVXUP010000355">
    <property type="protein sequence ID" value="KAK3029987.1"/>
    <property type="molecule type" value="Genomic_DNA"/>
</dbReference>
<organism evidence="3 4">
    <name type="scientific">Escallonia herrerae</name>
    <dbReference type="NCBI Taxonomy" id="1293975"/>
    <lineage>
        <taxon>Eukaryota</taxon>
        <taxon>Viridiplantae</taxon>
        <taxon>Streptophyta</taxon>
        <taxon>Embryophyta</taxon>
        <taxon>Tracheophyta</taxon>
        <taxon>Spermatophyta</taxon>
        <taxon>Magnoliopsida</taxon>
        <taxon>eudicotyledons</taxon>
        <taxon>Gunneridae</taxon>
        <taxon>Pentapetalae</taxon>
        <taxon>asterids</taxon>
        <taxon>campanulids</taxon>
        <taxon>Escalloniales</taxon>
        <taxon>Escalloniaceae</taxon>
        <taxon>Escallonia</taxon>
    </lineage>
</organism>
<feature type="region of interest" description="Disordered" evidence="1">
    <location>
        <begin position="33"/>
        <end position="53"/>
    </location>
</feature>
<sequence length="363" mass="40129">MGFPSLSIRLAFVISFSVAASYTTTSSSFPLKPLSFSTTNPPQPKPKPKPRASASDLLALLGPPQQASTINAKEARQLRSCFKFLVPFSSCPPGPHSETRRALSSRPNCEQDEVDELVWWPPAAVAELARLAVDSGGDPGAIQRALDPTMIIVSSLSCPVFILVTYSVKLCQNVLLVPDIEGSNKSRCELTRIPYGRHFINEELNSYLKLLFEIIAARGPNVGLDVSLSRYDLFHGHIFLATDSGRLGILFHAKEYPAYDKEVFPYNMGYCQRGSNVMYDDSMNLRNILWLAPLPNKSTQAWLAPGVLVVLDARPRGIIYTDLIPDYVDYARTLYEDDFGDVVADVNYLNVGGAKPDFQIFIC</sequence>
<reference evidence="3" key="1">
    <citation type="submission" date="2022-12" db="EMBL/GenBank/DDBJ databases">
        <title>Draft genome assemblies for two species of Escallonia (Escalloniales).</title>
        <authorList>
            <person name="Chanderbali A."/>
            <person name="Dervinis C."/>
            <person name="Anghel I."/>
            <person name="Soltis D."/>
            <person name="Soltis P."/>
            <person name="Zapata F."/>
        </authorList>
    </citation>
    <scope>NUCLEOTIDE SEQUENCE</scope>
    <source>
        <strain evidence="3">UCBG64.0493</strain>
        <tissue evidence="3">Leaf</tissue>
    </source>
</reference>
<protein>
    <submittedName>
        <fullName evidence="3">Uncharacterized protein</fullName>
    </submittedName>
</protein>
<evidence type="ECO:0000313" key="4">
    <source>
        <dbReference type="Proteomes" id="UP001188597"/>
    </source>
</evidence>
<evidence type="ECO:0000256" key="2">
    <source>
        <dbReference type="SAM" id="SignalP"/>
    </source>
</evidence>
<keyword evidence="4" id="KW-1185">Reference proteome</keyword>
<keyword evidence="2" id="KW-0732">Signal</keyword>
<gene>
    <name evidence="3" type="ORF">RJ639_038086</name>
</gene>
<feature type="chain" id="PRO_5041690118" evidence="2">
    <location>
        <begin position="22"/>
        <end position="363"/>
    </location>
</feature>
<dbReference type="PANTHER" id="PTHR35759:SF1">
    <property type="entry name" value="OS07G0673000 PROTEIN"/>
    <property type="match status" value="1"/>
</dbReference>
<evidence type="ECO:0000313" key="3">
    <source>
        <dbReference type="EMBL" id="KAK3029987.1"/>
    </source>
</evidence>
<name>A0AA89BAJ1_9ASTE</name>
<dbReference type="PANTHER" id="PTHR35759">
    <property type="entry name" value="BNAA09G03860D PROTEIN"/>
    <property type="match status" value="1"/>
</dbReference>
<proteinExistence type="predicted"/>
<dbReference type="AlphaFoldDB" id="A0AA89BAJ1"/>
<dbReference type="Proteomes" id="UP001188597">
    <property type="component" value="Unassembled WGS sequence"/>
</dbReference>
<accession>A0AA89BAJ1</accession>